<dbReference type="Proteomes" id="UP000297280">
    <property type="component" value="Unassembled WGS sequence"/>
</dbReference>
<dbReference type="EMBL" id="PQXO01000337">
    <property type="protein sequence ID" value="TGO86068.1"/>
    <property type="molecule type" value="Genomic_DNA"/>
</dbReference>
<dbReference type="AlphaFoldDB" id="A0A4Z1KKG3"/>
<name>A0A4Z1KKG3_9HELO</name>
<evidence type="ECO:0000313" key="2">
    <source>
        <dbReference type="Proteomes" id="UP000297280"/>
    </source>
</evidence>
<evidence type="ECO:0000313" key="1">
    <source>
        <dbReference type="EMBL" id="TGO86068.1"/>
    </source>
</evidence>
<reference evidence="1 2" key="1">
    <citation type="submission" date="2017-12" db="EMBL/GenBank/DDBJ databases">
        <title>Comparative genomics of Botrytis spp.</title>
        <authorList>
            <person name="Valero-Jimenez C.A."/>
            <person name="Tapia P."/>
            <person name="Veloso J."/>
            <person name="Silva-Moreno E."/>
            <person name="Staats M."/>
            <person name="Valdes J.H."/>
            <person name="Van Kan J.A.L."/>
        </authorList>
    </citation>
    <scope>NUCLEOTIDE SEQUENCE [LARGE SCALE GENOMIC DNA]</scope>
    <source>
        <strain evidence="1 2">MUCL3349</strain>
    </source>
</reference>
<proteinExistence type="predicted"/>
<gene>
    <name evidence="1" type="ORF">BPOR_0338g00050</name>
</gene>
<comment type="caution">
    <text evidence="1">The sequence shown here is derived from an EMBL/GenBank/DDBJ whole genome shotgun (WGS) entry which is preliminary data.</text>
</comment>
<sequence>MSMPIKIFLAEKSLEKELRCIYGKLIQDDEDFRATYLYVLTGRGASPADHPAAWRQPRLRSVSSLSSYIGHNTDLINEVPFTPPRLDLIDMRTNLPIPAINMTKFLYFRYHYLPAKELRATSPPRVGKRPYHRVFENYKRSMEMFVNDIGERTIERARAITSMIVLGNIMSEEFKRRCRSIANHFQLETFFYNSVTDDQLYYVFSDFWSAIDFRALQVSDKLPDSPREEDKWRFQLRRFTKVTFACLARDYFKYCLQVTRVKKGHNRHDSKQPCEREEKVNEEKAIYERLCRNLRDYPARNDKNEIVRHLHRETLAPPDKDTQLITEPPGIEIQDGHIPGTGTIFFDVEKERKRFNTGLKKVAHEWQKPPALVLLKDALNFHATRDFLVDCNPPM</sequence>
<protein>
    <submittedName>
        <fullName evidence="1">Uncharacterized protein</fullName>
    </submittedName>
</protein>
<dbReference type="STRING" id="87229.A0A4Z1KKG3"/>
<organism evidence="1 2">
    <name type="scientific">Botrytis porri</name>
    <dbReference type="NCBI Taxonomy" id="87229"/>
    <lineage>
        <taxon>Eukaryota</taxon>
        <taxon>Fungi</taxon>
        <taxon>Dikarya</taxon>
        <taxon>Ascomycota</taxon>
        <taxon>Pezizomycotina</taxon>
        <taxon>Leotiomycetes</taxon>
        <taxon>Helotiales</taxon>
        <taxon>Sclerotiniaceae</taxon>
        <taxon>Botrytis</taxon>
    </lineage>
</organism>
<keyword evidence="2" id="KW-1185">Reference proteome</keyword>
<accession>A0A4Z1KKG3</accession>